<keyword evidence="1" id="KW-0175">Coiled coil</keyword>
<sequence>MSIPAPIPPMYQDLSEEKAAEAEEDFYYKWIFHIFVLTGKERWVCPRTLAKDRVRASYAGKGVKSTVERKESMLDEVVEETKLELVLEGLCVARLVKGIWLGIEEEKSELMKENVELEKELAQSRTNALKEARQLKASHAVAIGQLEMEIKANLDEMVEERDRLGR</sequence>
<evidence type="ECO:0000313" key="2">
    <source>
        <dbReference type="EMBL" id="KAF6158988.1"/>
    </source>
</evidence>
<proteinExistence type="predicted"/>
<dbReference type="EMBL" id="JACGCM010001210">
    <property type="protein sequence ID" value="KAF6158988.1"/>
    <property type="molecule type" value="Genomic_DNA"/>
</dbReference>
<protein>
    <submittedName>
        <fullName evidence="2">Uncharacterized protein</fullName>
    </submittedName>
</protein>
<gene>
    <name evidence="2" type="ORF">GIB67_042069</name>
</gene>
<accession>A0A7J7MWC2</accession>
<evidence type="ECO:0000256" key="1">
    <source>
        <dbReference type="SAM" id="Coils"/>
    </source>
</evidence>
<name>A0A7J7MWC2_9MAGN</name>
<organism evidence="2 3">
    <name type="scientific">Kingdonia uniflora</name>
    <dbReference type="NCBI Taxonomy" id="39325"/>
    <lineage>
        <taxon>Eukaryota</taxon>
        <taxon>Viridiplantae</taxon>
        <taxon>Streptophyta</taxon>
        <taxon>Embryophyta</taxon>
        <taxon>Tracheophyta</taxon>
        <taxon>Spermatophyta</taxon>
        <taxon>Magnoliopsida</taxon>
        <taxon>Ranunculales</taxon>
        <taxon>Circaeasteraceae</taxon>
        <taxon>Kingdonia</taxon>
    </lineage>
</organism>
<evidence type="ECO:0000313" key="3">
    <source>
        <dbReference type="Proteomes" id="UP000541444"/>
    </source>
</evidence>
<dbReference type="AlphaFoldDB" id="A0A7J7MWC2"/>
<keyword evidence="3" id="KW-1185">Reference proteome</keyword>
<reference evidence="2 3" key="1">
    <citation type="journal article" date="2020" name="IScience">
        <title>Genome Sequencing of the Endangered Kingdonia uniflora (Circaeasteraceae, Ranunculales) Reveals Potential Mechanisms of Evolutionary Specialization.</title>
        <authorList>
            <person name="Sun Y."/>
            <person name="Deng T."/>
            <person name="Zhang A."/>
            <person name="Moore M.J."/>
            <person name="Landis J.B."/>
            <person name="Lin N."/>
            <person name="Zhang H."/>
            <person name="Zhang X."/>
            <person name="Huang J."/>
            <person name="Zhang X."/>
            <person name="Sun H."/>
            <person name="Wang H."/>
        </authorList>
    </citation>
    <scope>NUCLEOTIDE SEQUENCE [LARGE SCALE GENOMIC DNA]</scope>
    <source>
        <strain evidence="2">TB1705</strain>
        <tissue evidence="2">Leaf</tissue>
    </source>
</reference>
<comment type="caution">
    <text evidence="2">The sequence shown here is derived from an EMBL/GenBank/DDBJ whole genome shotgun (WGS) entry which is preliminary data.</text>
</comment>
<dbReference type="Proteomes" id="UP000541444">
    <property type="component" value="Unassembled WGS sequence"/>
</dbReference>
<feature type="coiled-coil region" evidence="1">
    <location>
        <begin position="100"/>
        <end position="132"/>
    </location>
</feature>